<accession>A0ABW2US43</accession>
<gene>
    <name evidence="1" type="ORF">ACFQXB_18980</name>
</gene>
<sequence>MTLLPMHITAPVVRAGPGGKDVSTHQRLAARAAAFLASSFPQRPSTGFRADGEEAIEGLTIHG</sequence>
<keyword evidence="2" id="KW-1185">Reference proteome</keyword>
<proteinExistence type="predicted"/>
<dbReference type="EMBL" id="JBHTFQ010000016">
    <property type="protein sequence ID" value="MFC7706259.1"/>
    <property type="molecule type" value="Genomic_DNA"/>
</dbReference>
<evidence type="ECO:0000313" key="2">
    <source>
        <dbReference type="Proteomes" id="UP001596516"/>
    </source>
</evidence>
<name>A0ABW2US43_9RHOB</name>
<evidence type="ECO:0000313" key="1">
    <source>
        <dbReference type="EMBL" id="MFC7706259.1"/>
    </source>
</evidence>
<dbReference type="Proteomes" id="UP001596516">
    <property type="component" value="Unassembled WGS sequence"/>
</dbReference>
<reference evidence="2" key="1">
    <citation type="journal article" date="2019" name="Int. J. Syst. Evol. Microbiol.">
        <title>The Global Catalogue of Microorganisms (GCM) 10K type strain sequencing project: providing services to taxonomists for standard genome sequencing and annotation.</title>
        <authorList>
            <consortium name="The Broad Institute Genomics Platform"/>
            <consortium name="The Broad Institute Genome Sequencing Center for Infectious Disease"/>
            <person name="Wu L."/>
            <person name="Ma J."/>
        </authorList>
    </citation>
    <scope>NUCLEOTIDE SEQUENCE [LARGE SCALE GENOMIC DNA]</scope>
    <source>
        <strain evidence="2">CGMCC 1.12750</strain>
    </source>
</reference>
<organism evidence="1 2">
    <name type="scientific">Plastorhodobacter daqingensis</name>
    <dbReference type="NCBI Taxonomy" id="1387281"/>
    <lineage>
        <taxon>Bacteria</taxon>
        <taxon>Pseudomonadati</taxon>
        <taxon>Pseudomonadota</taxon>
        <taxon>Alphaproteobacteria</taxon>
        <taxon>Rhodobacterales</taxon>
        <taxon>Paracoccaceae</taxon>
        <taxon>Plastorhodobacter</taxon>
    </lineage>
</organism>
<comment type="caution">
    <text evidence="1">The sequence shown here is derived from an EMBL/GenBank/DDBJ whole genome shotgun (WGS) entry which is preliminary data.</text>
</comment>
<protein>
    <submittedName>
        <fullName evidence="1">Uncharacterized protein</fullName>
    </submittedName>
</protein>
<dbReference type="RefSeq" id="WP_377406798.1">
    <property type="nucleotide sequence ID" value="NZ_JBHTFQ010000016.1"/>
</dbReference>